<dbReference type="Pfam" id="PF00201">
    <property type="entry name" value="UDPGT"/>
    <property type="match status" value="1"/>
</dbReference>
<dbReference type="Proteomes" id="UP001107558">
    <property type="component" value="Chromosome 3"/>
</dbReference>
<dbReference type="PANTHER" id="PTHR48043:SF159">
    <property type="entry name" value="EG:EG0003.4 PROTEIN-RELATED"/>
    <property type="match status" value="1"/>
</dbReference>
<dbReference type="Gene3D" id="3.40.50.2000">
    <property type="entry name" value="Glycogen Phosphorylase B"/>
    <property type="match status" value="1"/>
</dbReference>
<keyword evidence="4" id="KW-0812">Transmembrane</keyword>
<evidence type="ECO:0000256" key="1">
    <source>
        <dbReference type="ARBA" id="ARBA00009995"/>
    </source>
</evidence>
<reference evidence="5" key="1">
    <citation type="submission" date="2021-03" db="EMBL/GenBank/DDBJ databases">
        <title>Chromosome level genome of the anhydrobiotic midge Polypedilum vanderplanki.</title>
        <authorList>
            <person name="Yoshida Y."/>
            <person name="Kikawada T."/>
            <person name="Gusev O."/>
        </authorList>
    </citation>
    <scope>NUCLEOTIDE SEQUENCE</scope>
    <source>
        <strain evidence="5">NIAS01</strain>
        <tissue evidence="5">Whole body or cell culture</tissue>
    </source>
</reference>
<keyword evidence="3" id="KW-0808">Transferase</keyword>
<dbReference type="SUPFAM" id="SSF53756">
    <property type="entry name" value="UDP-Glycosyltransferase/glycogen phosphorylase"/>
    <property type="match status" value="1"/>
</dbReference>
<evidence type="ECO:0000256" key="4">
    <source>
        <dbReference type="SAM" id="Phobius"/>
    </source>
</evidence>
<evidence type="ECO:0000313" key="5">
    <source>
        <dbReference type="EMBL" id="KAG5672609.1"/>
    </source>
</evidence>
<dbReference type="OrthoDB" id="5835829at2759"/>
<evidence type="ECO:0008006" key="7">
    <source>
        <dbReference type="Google" id="ProtNLM"/>
    </source>
</evidence>
<comment type="similarity">
    <text evidence="1">Belongs to the UDP-glycosyltransferase family.</text>
</comment>
<protein>
    <recommendedName>
        <fullName evidence="7">UDP-glucuronosyltransferase</fullName>
    </recommendedName>
</protein>
<dbReference type="GO" id="GO:0008194">
    <property type="term" value="F:UDP-glycosyltransferase activity"/>
    <property type="evidence" value="ECO:0007669"/>
    <property type="project" value="InterPro"/>
</dbReference>
<comment type="caution">
    <text evidence="5">The sequence shown here is derived from an EMBL/GenBank/DDBJ whole genome shotgun (WGS) entry which is preliminary data.</text>
</comment>
<organism evidence="5 6">
    <name type="scientific">Polypedilum vanderplanki</name>
    <name type="common">Sleeping chironomid midge</name>
    <dbReference type="NCBI Taxonomy" id="319348"/>
    <lineage>
        <taxon>Eukaryota</taxon>
        <taxon>Metazoa</taxon>
        <taxon>Ecdysozoa</taxon>
        <taxon>Arthropoda</taxon>
        <taxon>Hexapoda</taxon>
        <taxon>Insecta</taxon>
        <taxon>Pterygota</taxon>
        <taxon>Neoptera</taxon>
        <taxon>Endopterygota</taxon>
        <taxon>Diptera</taxon>
        <taxon>Nematocera</taxon>
        <taxon>Chironomoidea</taxon>
        <taxon>Chironomidae</taxon>
        <taxon>Chironominae</taxon>
        <taxon>Polypedilum</taxon>
        <taxon>Polypedilum</taxon>
    </lineage>
</organism>
<dbReference type="FunFam" id="3.40.50.2000:FF:000050">
    <property type="entry name" value="UDP-glucuronosyltransferase"/>
    <property type="match status" value="1"/>
</dbReference>
<proteinExistence type="inferred from homology"/>
<keyword evidence="4" id="KW-1133">Transmembrane helix</keyword>
<evidence type="ECO:0000313" key="6">
    <source>
        <dbReference type="Proteomes" id="UP001107558"/>
    </source>
</evidence>
<dbReference type="AlphaFoldDB" id="A0A9J6BRV0"/>
<keyword evidence="4" id="KW-0472">Membrane</keyword>
<evidence type="ECO:0000256" key="2">
    <source>
        <dbReference type="ARBA" id="ARBA00022676"/>
    </source>
</evidence>
<dbReference type="InterPro" id="IPR002213">
    <property type="entry name" value="UDP_glucos_trans"/>
</dbReference>
<name>A0A9J6BRV0_POLVA</name>
<keyword evidence="2" id="KW-0328">Glycosyltransferase</keyword>
<gene>
    <name evidence="5" type="ORF">PVAND_002724</name>
</gene>
<dbReference type="PANTHER" id="PTHR48043">
    <property type="entry name" value="EG:EG0003.4 PROTEIN-RELATED"/>
    <property type="match status" value="1"/>
</dbReference>
<feature type="transmembrane region" description="Helical" evidence="4">
    <location>
        <begin position="342"/>
        <end position="367"/>
    </location>
</feature>
<evidence type="ECO:0000256" key="3">
    <source>
        <dbReference type="ARBA" id="ARBA00022679"/>
    </source>
</evidence>
<sequence length="379" mass="44004">MKINISCLGIHFDCPVIGVTTFGVSFWTNFITRTPYPTSYVPNLFTSYSDNMSFSQRFFNTFIWISEEFLWHYLHYPKQVELYKKFFPQNKPELIEAIKNVALILNNNHFSTSTIKPSVPNVIDIGGICVQPAKELPKEFQEFLDSATEGAILFSMGSCIQAVDWPINKREIFVRVFSKLKQKVIWKYENETLPNKPDNVMISPWIPQRDILAHPNVKMFISHGGLLGTNEAIFEAVPILGIPIYGDQRMNMKVVNEKGLGLKLDFHTFNENDLIKALDEILNGSEISNKAKEFSTIYRDRPMTPQETAVYWVEYVIKHKGAPHLRTTAWKLNYIEFYNIDVYMTMLISFLSFLFLIKFAICKILLLKVWRLKNKVKKQ</sequence>
<accession>A0A9J6BRV0</accession>
<dbReference type="CDD" id="cd03784">
    <property type="entry name" value="GT1_Gtf-like"/>
    <property type="match status" value="1"/>
</dbReference>
<dbReference type="InterPro" id="IPR050271">
    <property type="entry name" value="UDP-glycosyltransferase"/>
</dbReference>
<keyword evidence="6" id="KW-1185">Reference proteome</keyword>
<dbReference type="EMBL" id="JADBJN010000003">
    <property type="protein sequence ID" value="KAG5672609.1"/>
    <property type="molecule type" value="Genomic_DNA"/>
</dbReference>